<evidence type="ECO:0000256" key="8">
    <source>
        <dbReference type="ARBA" id="ARBA00051245"/>
    </source>
</evidence>
<comment type="similarity">
    <text evidence="1">Belongs to the CpsD/CapB family.</text>
</comment>
<dbReference type="PANTHER" id="PTHR32309:SF13">
    <property type="entry name" value="FERRIC ENTEROBACTIN TRANSPORT PROTEIN FEPE"/>
    <property type="match status" value="1"/>
</dbReference>
<gene>
    <name evidence="13" type="ORF">Mic7113_6231</name>
</gene>
<dbReference type="NCBIfam" id="TIGR01007">
    <property type="entry name" value="eps_fam"/>
    <property type="match status" value="1"/>
</dbReference>
<feature type="transmembrane region" description="Helical" evidence="11">
    <location>
        <begin position="51"/>
        <end position="71"/>
    </location>
</feature>
<dbReference type="RefSeq" id="WP_015185949.1">
    <property type="nucleotide sequence ID" value="NC_019738.1"/>
</dbReference>
<dbReference type="Pfam" id="PF13614">
    <property type="entry name" value="AAA_31"/>
    <property type="match status" value="1"/>
</dbReference>
<evidence type="ECO:0000256" key="9">
    <source>
        <dbReference type="SAM" id="Coils"/>
    </source>
</evidence>
<dbReference type="Gene3D" id="3.40.50.300">
    <property type="entry name" value="P-loop containing nucleotide triphosphate hydrolases"/>
    <property type="match status" value="1"/>
</dbReference>
<protein>
    <recommendedName>
        <fullName evidence="2">non-specific protein-tyrosine kinase</fullName>
        <ecNumber evidence="2">2.7.10.2</ecNumber>
    </recommendedName>
</protein>
<sequence>MDAEHDYQRFSQRPGGNLPEPQYRSDIQELETGDGNTLDLAWLFAVVRRRAPIMAAAAIVLGGIAGGYIIWQAKKTPPTYRGAFSVLVEPITAEGRLAKLSLSAQTGVNTGVAEASRVGIENSDLMDYETQIRVLRSPKLMEPVIKELQVRYPDISYNSLMEKLEISRVSYEKDGKQQGTKILNISYHDQDGNKIKYVLEQLAKTYLNYSVDERVNSLRQGVQYIDDQLPSLQKRVDNLQAQLQKLRQQYTLNEPESTGKSLTEQAQYLKSQRVDLQAQLAQAKVAFATRQRQLSEGDTTSVLTSETSQVGAYERLIGELQKVEADMAIQSARFRDDSPPIRDLREKQRNLRALLAQEAQKSLDNVASRIRELEARDRSLAEAESRINEKIRVFPAVIRQYTDLQRELQVATDSLKQFLEKRETLQLDASQRKTPWQIIAAPELPRNRNGQLIPASARKTKRELAIAGVLSVLMGIGIGFIVEILHTVFHTPDEIKAATRLRLLGVIPFARKLKKLDRNTPKLAPAFMEEVSSHALVSFAASAHDERSTAFLEAFRSFYTNIRLLSARKPIHSLVIGSAVPGDGKSTVAIHLAQTAASIGQRVLLIDADLRRPQLHLRLGLPNEQGLSDVITTDLSLNDAIVRSSVEENLFVLTAGQPTSDSIKLLSSAKMQYLMEQFQAFFDLVIYDTPPLLGLADGNILAANTDGIVLVVGLQKTDRSLLTKSLDGLKISGASVLGVVANGIKGYIPDSYTSYHRQYQTIER</sequence>
<dbReference type="GO" id="GO:0004715">
    <property type="term" value="F:non-membrane spanning protein tyrosine kinase activity"/>
    <property type="evidence" value="ECO:0007669"/>
    <property type="project" value="UniProtKB-EC"/>
</dbReference>
<accession>K9WPT9</accession>
<reference evidence="13 14" key="1">
    <citation type="submission" date="2012-06" db="EMBL/GenBank/DDBJ databases">
        <title>Finished chromosome of genome of Microcoleus sp. PCC 7113.</title>
        <authorList>
            <consortium name="US DOE Joint Genome Institute"/>
            <person name="Gugger M."/>
            <person name="Coursin T."/>
            <person name="Rippka R."/>
            <person name="Tandeau De Marsac N."/>
            <person name="Huntemann M."/>
            <person name="Wei C.-L."/>
            <person name="Han J."/>
            <person name="Detter J.C."/>
            <person name="Han C."/>
            <person name="Tapia R."/>
            <person name="Chen A."/>
            <person name="Kyrpides N."/>
            <person name="Mavromatis K."/>
            <person name="Markowitz V."/>
            <person name="Szeto E."/>
            <person name="Ivanova N."/>
            <person name="Pagani I."/>
            <person name="Pati A."/>
            <person name="Goodwin L."/>
            <person name="Nordberg H.P."/>
            <person name="Cantor M.N."/>
            <person name="Hua S.X."/>
            <person name="Woyke T."/>
            <person name="Kerfeld C.A."/>
        </authorList>
    </citation>
    <scope>NUCLEOTIDE SEQUENCE [LARGE SCALE GENOMIC DNA]</scope>
    <source>
        <strain evidence="13 14">PCC 7113</strain>
    </source>
</reference>
<dbReference type="GO" id="GO:0005886">
    <property type="term" value="C:plasma membrane"/>
    <property type="evidence" value="ECO:0007669"/>
    <property type="project" value="TreeGrafter"/>
</dbReference>
<dbReference type="InterPro" id="IPR005702">
    <property type="entry name" value="Wzc-like_C"/>
</dbReference>
<evidence type="ECO:0000256" key="11">
    <source>
        <dbReference type="SAM" id="Phobius"/>
    </source>
</evidence>
<keyword evidence="5" id="KW-0418">Kinase</keyword>
<comment type="catalytic activity">
    <reaction evidence="8">
        <text>L-tyrosyl-[protein] + ATP = O-phospho-L-tyrosyl-[protein] + ADP + H(+)</text>
        <dbReference type="Rhea" id="RHEA:10596"/>
        <dbReference type="Rhea" id="RHEA-COMP:10136"/>
        <dbReference type="Rhea" id="RHEA-COMP:20101"/>
        <dbReference type="ChEBI" id="CHEBI:15378"/>
        <dbReference type="ChEBI" id="CHEBI:30616"/>
        <dbReference type="ChEBI" id="CHEBI:46858"/>
        <dbReference type="ChEBI" id="CHEBI:61978"/>
        <dbReference type="ChEBI" id="CHEBI:456216"/>
        <dbReference type="EC" id="2.7.10.2"/>
    </reaction>
</comment>
<dbReference type="PATRIC" id="fig|1173027.3.peg.6899"/>
<dbReference type="InterPro" id="IPR050445">
    <property type="entry name" value="Bact_polysacc_biosynth/exp"/>
</dbReference>
<evidence type="ECO:0000256" key="10">
    <source>
        <dbReference type="SAM" id="MobiDB-lite"/>
    </source>
</evidence>
<keyword evidence="3" id="KW-0808">Transferase</keyword>
<keyword evidence="7" id="KW-0829">Tyrosine-protein kinase</keyword>
<evidence type="ECO:0000256" key="4">
    <source>
        <dbReference type="ARBA" id="ARBA00022741"/>
    </source>
</evidence>
<dbReference type="Proteomes" id="UP000010471">
    <property type="component" value="Chromosome"/>
</dbReference>
<feature type="region of interest" description="Disordered" evidence="10">
    <location>
        <begin position="1"/>
        <end position="23"/>
    </location>
</feature>
<keyword evidence="11" id="KW-0812">Transmembrane</keyword>
<dbReference type="InterPro" id="IPR027417">
    <property type="entry name" value="P-loop_NTPase"/>
</dbReference>
<dbReference type="AlphaFoldDB" id="K9WPT9"/>
<evidence type="ECO:0000259" key="12">
    <source>
        <dbReference type="Pfam" id="PF13614"/>
    </source>
</evidence>
<dbReference type="InterPro" id="IPR025669">
    <property type="entry name" value="AAA_dom"/>
</dbReference>
<dbReference type="HOGENOM" id="CLU_009912_2_2_3"/>
<keyword evidence="14" id="KW-1185">Reference proteome</keyword>
<name>K9WPT9_9CYAN</name>
<dbReference type="EC" id="2.7.10.2" evidence="2"/>
<feature type="domain" description="AAA" evidence="12">
    <location>
        <begin position="582"/>
        <end position="712"/>
    </location>
</feature>
<dbReference type="eggNOG" id="COG3206">
    <property type="taxonomic scope" value="Bacteria"/>
</dbReference>
<keyword evidence="9" id="KW-0175">Coiled coil</keyword>
<evidence type="ECO:0000256" key="3">
    <source>
        <dbReference type="ARBA" id="ARBA00022679"/>
    </source>
</evidence>
<dbReference type="eggNOG" id="COG0489">
    <property type="taxonomic scope" value="Bacteria"/>
</dbReference>
<evidence type="ECO:0000256" key="6">
    <source>
        <dbReference type="ARBA" id="ARBA00022840"/>
    </source>
</evidence>
<dbReference type="OrthoDB" id="580971at2"/>
<evidence type="ECO:0000256" key="2">
    <source>
        <dbReference type="ARBA" id="ARBA00011903"/>
    </source>
</evidence>
<dbReference type="SUPFAM" id="SSF52540">
    <property type="entry name" value="P-loop containing nucleoside triphosphate hydrolases"/>
    <property type="match status" value="1"/>
</dbReference>
<dbReference type="PANTHER" id="PTHR32309">
    <property type="entry name" value="TYROSINE-PROTEIN KINASE"/>
    <property type="match status" value="1"/>
</dbReference>
<dbReference type="EMBL" id="CP003630">
    <property type="protein sequence ID" value="AFZ21821.1"/>
    <property type="molecule type" value="Genomic_DNA"/>
</dbReference>
<proteinExistence type="inferred from homology"/>
<keyword evidence="6" id="KW-0067">ATP-binding</keyword>
<evidence type="ECO:0000313" key="14">
    <source>
        <dbReference type="Proteomes" id="UP000010471"/>
    </source>
</evidence>
<dbReference type="GO" id="GO:0005524">
    <property type="term" value="F:ATP binding"/>
    <property type="evidence" value="ECO:0007669"/>
    <property type="project" value="UniProtKB-KW"/>
</dbReference>
<evidence type="ECO:0000256" key="1">
    <source>
        <dbReference type="ARBA" id="ARBA00007316"/>
    </source>
</evidence>
<evidence type="ECO:0000313" key="13">
    <source>
        <dbReference type="EMBL" id="AFZ21821.1"/>
    </source>
</evidence>
<keyword evidence="4" id="KW-0547">Nucleotide-binding</keyword>
<evidence type="ECO:0000256" key="5">
    <source>
        <dbReference type="ARBA" id="ARBA00022777"/>
    </source>
</evidence>
<feature type="coiled-coil region" evidence="9">
    <location>
        <begin position="341"/>
        <end position="376"/>
    </location>
</feature>
<dbReference type="CDD" id="cd05387">
    <property type="entry name" value="BY-kinase"/>
    <property type="match status" value="1"/>
</dbReference>
<evidence type="ECO:0000256" key="7">
    <source>
        <dbReference type="ARBA" id="ARBA00023137"/>
    </source>
</evidence>
<feature type="transmembrane region" description="Helical" evidence="11">
    <location>
        <begin position="464"/>
        <end position="482"/>
    </location>
</feature>
<keyword evidence="11" id="KW-1133">Transmembrane helix</keyword>
<dbReference type="KEGG" id="mic:Mic7113_6231"/>
<organism evidence="13 14">
    <name type="scientific">Allocoleopsis franciscana PCC 7113</name>
    <dbReference type="NCBI Taxonomy" id="1173027"/>
    <lineage>
        <taxon>Bacteria</taxon>
        <taxon>Bacillati</taxon>
        <taxon>Cyanobacteriota</taxon>
        <taxon>Cyanophyceae</taxon>
        <taxon>Coleofasciculales</taxon>
        <taxon>Coleofasciculaceae</taxon>
        <taxon>Allocoleopsis</taxon>
        <taxon>Allocoleopsis franciscana</taxon>
    </lineage>
</organism>
<keyword evidence="11" id="KW-0472">Membrane</keyword>
<dbReference type="STRING" id="1173027.Mic7113_6231"/>